<sequence length="225" mass="25110">MAKVLVVAPHCDDEVLGCGGVIEKHAKAGDEVYVLMITNGHIGAPELFKAEDTAQNRVEAQVANDFLGVKEVIFFDFPAPRLDSIPSYTLSLAISKVIRGKEIEIMYIPHKGDIHRDHFVTHECSLVAARPINNCPVKTIYAYETLSETEWAMPSQNEAFIPTVFVNITDHIDSKIESFAKYEGQVKQFPHPRSAESIRALAMHRGATVGFHYAEAFMLIRDIKN</sequence>
<dbReference type="Pfam" id="PF02585">
    <property type="entry name" value="PIG-L"/>
    <property type="match status" value="1"/>
</dbReference>
<dbReference type="PANTHER" id="PTHR12993">
    <property type="entry name" value="N-ACETYLGLUCOSAMINYL-PHOSPHATIDYLINOSITOL DE-N-ACETYLASE-RELATED"/>
    <property type="match status" value="1"/>
</dbReference>
<keyword evidence="2" id="KW-1185">Reference proteome</keyword>
<dbReference type="GO" id="GO:0016811">
    <property type="term" value="F:hydrolase activity, acting on carbon-nitrogen (but not peptide) bonds, in linear amides"/>
    <property type="evidence" value="ECO:0007669"/>
    <property type="project" value="TreeGrafter"/>
</dbReference>
<dbReference type="AlphaFoldDB" id="A0A7H0VG95"/>
<dbReference type="KEGG" id="chyd:H4K34_02555"/>
<evidence type="ECO:0000313" key="2">
    <source>
        <dbReference type="Proteomes" id="UP000516305"/>
    </source>
</evidence>
<accession>A0A7H0VG95</accession>
<dbReference type="PANTHER" id="PTHR12993:SF11">
    <property type="entry name" value="N-ACETYLGLUCOSAMINYL-PHOSPHATIDYLINOSITOL DE-N-ACETYLASE"/>
    <property type="match status" value="1"/>
</dbReference>
<dbReference type="SUPFAM" id="SSF102588">
    <property type="entry name" value="LmbE-like"/>
    <property type="match status" value="1"/>
</dbReference>
<protein>
    <submittedName>
        <fullName evidence="1">PIG-L family deacetylase</fullName>
    </submittedName>
</protein>
<name>A0A7H0VG95_9FLAO</name>
<dbReference type="InterPro" id="IPR024078">
    <property type="entry name" value="LmbE-like_dom_sf"/>
</dbReference>
<dbReference type="EMBL" id="CP060139">
    <property type="protein sequence ID" value="QNR24743.1"/>
    <property type="molecule type" value="Genomic_DNA"/>
</dbReference>
<gene>
    <name evidence="1" type="ORF">H4K34_02555</name>
</gene>
<dbReference type="Proteomes" id="UP000516305">
    <property type="component" value="Chromosome"/>
</dbReference>
<reference evidence="1 2" key="1">
    <citation type="submission" date="2020-08" db="EMBL/GenBank/DDBJ databases">
        <title>Croceimicrobium hydrocarbonivorans gen. nov., sp. nov., a novel marine bacterium isolated from a bacterial consortium that degrades polyethylene terephthalate.</title>
        <authorList>
            <person name="Liu R."/>
        </authorList>
    </citation>
    <scope>NUCLEOTIDE SEQUENCE [LARGE SCALE GENOMIC DNA]</scope>
    <source>
        <strain evidence="1 2">A20-9</strain>
    </source>
</reference>
<evidence type="ECO:0000313" key="1">
    <source>
        <dbReference type="EMBL" id="QNR24743.1"/>
    </source>
</evidence>
<dbReference type="Gene3D" id="3.40.50.10320">
    <property type="entry name" value="LmbE-like"/>
    <property type="match status" value="1"/>
</dbReference>
<proteinExistence type="predicted"/>
<dbReference type="RefSeq" id="WP_210759269.1">
    <property type="nucleotide sequence ID" value="NZ_CP060139.1"/>
</dbReference>
<organism evidence="1 2">
    <name type="scientific">Croceimicrobium hydrocarbonivorans</name>
    <dbReference type="NCBI Taxonomy" id="2761580"/>
    <lineage>
        <taxon>Bacteria</taxon>
        <taxon>Pseudomonadati</taxon>
        <taxon>Bacteroidota</taxon>
        <taxon>Flavobacteriia</taxon>
        <taxon>Flavobacteriales</taxon>
        <taxon>Owenweeksiaceae</taxon>
        <taxon>Croceimicrobium</taxon>
    </lineage>
</organism>
<dbReference type="InterPro" id="IPR003737">
    <property type="entry name" value="GlcNAc_PI_deacetylase-related"/>
</dbReference>